<keyword evidence="4" id="KW-0677">Repeat</keyword>
<dbReference type="PROSITE" id="PS50157">
    <property type="entry name" value="ZINC_FINGER_C2H2_2"/>
    <property type="match status" value="1"/>
</dbReference>
<organism evidence="13 14">
    <name type="scientific">Formicarius rufipectus</name>
    <dbReference type="NCBI Taxonomy" id="1118560"/>
    <lineage>
        <taxon>Eukaryota</taxon>
        <taxon>Metazoa</taxon>
        <taxon>Chordata</taxon>
        <taxon>Craniata</taxon>
        <taxon>Vertebrata</taxon>
        <taxon>Euteleostomi</taxon>
        <taxon>Archelosauria</taxon>
        <taxon>Archosauria</taxon>
        <taxon>Dinosauria</taxon>
        <taxon>Saurischia</taxon>
        <taxon>Theropoda</taxon>
        <taxon>Coelurosauria</taxon>
        <taxon>Aves</taxon>
        <taxon>Neognathae</taxon>
        <taxon>Neoaves</taxon>
        <taxon>Telluraves</taxon>
        <taxon>Australaves</taxon>
        <taxon>Passeriformes</taxon>
        <taxon>Formicariidae</taxon>
        <taxon>Formicarius</taxon>
    </lineage>
</organism>
<evidence type="ECO:0000256" key="9">
    <source>
        <dbReference type="ARBA" id="ARBA00023163"/>
    </source>
</evidence>
<comment type="caution">
    <text evidence="13">The sequence shown here is derived from an EMBL/GenBank/DDBJ whole genome shotgun (WGS) entry which is preliminary data.</text>
</comment>
<evidence type="ECO:0000256" key="2">
    <source>
        <dbReference type="ARBA" id="ARBA00006991"/>
    </source>
</evidence>
<comment type="similarity">
    <text evidence="2">Belongs to the krueppel C2H2-type zinc-finger protein family.</text>
</comment>
<evidence type="ECO:0000256" key="6">
    <source>
        <dbReference type="ARBA" id="ARBA00022833"/>
    </source>
</evidence>
<dbReference type="EMBL" id="VXAU01005943">
    <property type="protein sequence ID" value="NXK98108.1"/>
    <property type="molecule type" value="Genomic_DNA"/>
</dbReference>
<dbReference type="GO" id="GO:0000978">
    <property type="term" value="F:RNA polymerase II cis-regulatory region sequence-specific DNA binding"/>
    <property type="evidence" value="ECO:0007669"/>
    <property type="project" value="TreeGrafter"/>
</dbReference>
<dbReference type="Proteomes" id="UP000520463">
    <property type="component" value="Unassembled WGS sequence"/>
</dbReference>
<gene>
    <name evidence="13" type="primary">Znf180_0</name>
    <name evidence="13" type="ORF">FORRUF_R07289</name>
</gene>
<evidence type="ECO:0000256" key="10">
    <source>
        <dbReference type="ARBA" id="ARBA00023242"/>
    </source>
</evidence>
<keyword evidence="6" id="KW-0862">Zinc</keyword>
<name>A0A7L0P0B1_9PASS</name>
<keyword evidence="7" id="KW-0805">Transcription regulation</keyword>
<dbReference type="SUPFAM" id="SSF57667">
    <property type="entry name" value="beta-beta-alpha zinc fingers"/>
    <property type="match status" value="1"/>
</dbReference>
<dbReference type="GO" id="GO:0005634">
    <property type="term" value="C:nucleus"/>
    <property type="evidence" value="ECO:0007669"/>
    <property type="project" value="UniProtKB-SubCell"/>
</dbReference>
<comment type="subcellular location">
    <subcellularLocation>
        <location evidence="1">Nucleus</location>
    </subcellularLocation>
</comment>
<dbReference type="FunFam" id="3.30.160.60:FF:000620">
    <property type="entry name" value="Zinc finger protein 263"/>
    <property type="match status" value="1"/>
</dbReference>
<feature type="non-terminal residue" evidence="13">
    <location>
        <position position="56"/>
    </location>
</feature>
<evidence type="ECO:0000259" key="12">
    <source>
        <dbReference type="PROSITE" id="PS50157"/>
    </source>
</evidence>
<feature type="non-terminal residue" evidence="13">
    <location>
        <position position="1"/>
    </location>
</feature>
<dbReference type="GO" id="GO:0008270">
    <property type="term" value="F:zinc ion binding"/>
    <property type="evidence" value="ECO:0007669"/>
    <property type="project" value="UniProtKB-KW"/>
</dbReference>
<evidence type="ECO:0000313" key="14">
    <source>
        <dbReference type="Proteomes" id="UP000520463"/>
    </source>
</evidence>
<evidence type="ECO:0000256" key="3">
    <source>
        <dbReference type="ARBA" id="ARBA00022723"/>
    </source>
</evidence>
<evidence type="ECO:0000256" key="8">
    <source>
        <dbReference type="ARBA" id="ARBA00023125"/>
    </source>
</evidence>
<dbReference type="GO" id="GO:0000981">
    <property type="term" value="F:DNA-binding transcription factor activity, RNA polymerase II-specific"/>
    <property type="evidence" value="ECO:0007669"/>
    <property type="project" value="TreeGrafter"/>
</dbReference>
<dbReference type="InterPro" id="IPR013087">
    <property type="entry name" value="Znf_C2H2_type"/>
</dbReference>
<keyword evidence="14" id="KW-1185">Reference proteome</keyword>
<keyword evidence="8" id="KW-0238">DNA-binding</keyword>
<evidence type="ECO:0000256" key="4">
    <source>
        <dbReference type="ARBA" id="ARBA00022737"/>
    </source>
</evidence>
<dbReference type="Gene3D" id="3.30.160.60">
    <property type="entry name" value="Classic Zinc Finger"/>
    <property type="match status" value="2"/>
</dbReference>
<sequence length="56" mass="6737">SFSWSSRLVVHEQLHTRGKPFMCLQCGKSFRESSNLIYHQKINTREWPYEYLECGK</sequence>
<evidence type="ECO:0000256" key="11">
    <source>
        <dbReference type="PROSITE-ProRule" id="PRU00042"/>
    </source>
</evidence>
<dbReference type="PANTHER" id="PTHR23226:SF85">
    <property type="entry name" value="ZINC FINGER PROTEIN 397"/>
    <property type="match status" value="1"/>
</dbReference>
<evidence type="ECO:0000256" key="5">
    <source>
        <dbReference type="ARBA" id="ARBA00022771"/>
    </source>
</evidence>
<feature type="domain" description="C2H2-type" evidence="12">
    <location>
        <begin position="21"/>
        <end position="48"/>
    </location>
</feature>
<keyword evidence="3" id="KW-0479">Metal-binding</keyword>
<evidence type="ECO:0000313" key="13">
    <source>
        <dbReference type="EMBL" id="NXK98108.1"/>
    </source>
</evidence>
<evidence type="ECO:0000256" key="1">
    <source>
        <dbReference type="ARBA" id="ARBA00004123"/>
    </source>
</evidence>
<dbReference type="OrthoDB" id="9893417at2759"/>
<keyword evidence="5 11" id="KW-0863">Zinc-finger</keyword>
<dbReference type="PANTHER" id="PTHR23226">
    <property type="entry name" value="ZINC FINGER AND SCAN DOMAIN-CONTAINING"/>
    <property type="match status" value="1"/>
</dbReference>
<evidence type="ECO:0000256" key="7">
    <source>
        <dbReference type="ARBA" id="ARBA00023015"/>
    </source>
</evidence>
<keyword evidence="9" id="KW-0804">Transcription</keyword>
<protein>
    <submittedName>
        <fullName evidence="13">ZN180 protein</fullName>
    </submittedName>
</protein>
<dbReference type="InterPro" id="IPR036236">
    <property type="entry name" value="Znf_C2H2_sf"/>
</dbReference>
<reference evidence="13 14" key="1">
    <citation type="submission" date="2019-09" db="EMBL/GenBank/DDBJ databases">
        <title>Bird 10,000 Genomes (B10K) Project - Family phase.</title>
        <authorList>
            <person name="Zhang G."/>
        </authorList>
    </citation>
    <scope>NUCLEOTIDE SEQUENCE [LARGE SCALE GENOMIC DNA]</scope>
    <source>
        <strain evidence="13">B10K-DU-001-43</strain>
        <tissue evidence="13">Muscle</tissue>
    </source>
</reference>
<proteinExistence type="inferred from homology"/>
<accession>A0A7L0P0B1</accession>
<dbReference type="AlphaFoldDB" id="A0A7L0P0B1"/>
<keyword evidence="10" id="KW-0539">Nucleus</keyword>